<protein>
    <submittedName>
        <fullName evidence="2">Uncharacterized protein</fullName>
    </submittedName>
</protein>
<feature type="transmembrane region" description="Helical" evidence="1">
    <location>
        <begin position="51"/>
        <end position="73"/>
    </location>
</feature>
<keyword evidence="1" id="KW-1133">Transmembrane helix</keyword>
<evidence type="ECO:0000313" key="2">
    <source>
        <dbReference type="EMBL" id="GMH56206.1"/>
    </source>
</evidence>
<keyword evidence="1" id="KW-0472">Membrane</keyword>
<keyword evidence="1" id="KW-0812">Transmembrane</keyword>
<gene>
    <name evidence="2" type="ORF">TrLO_g5430</name>
</gene>
<name>A0A9W6ZPV9_9STRA</name>
<reference evidence="3" key="1">
    <citation type="journal article" date="2023" name="Commun. Biol.">
        <title>Genome analysis of Parmales, the sister group of diatoms, reveals the evolutionary specialization of diatoms from phago-mixotrophs to photoautotrophs.</title>
        <authorList>
            <person name="Ban H."/>
            <person name="Sato S."/>
            <person name="Yoshikawa S."/>
            <person name="Yamada K."/>
            <person name="Nakamura Y."/>
            <person name="Ichinomiya M."/>
            <person name="Sato N."/>
            <person name="Blanc-Mathieu R."/>
            <person name="Endo H."/>
            <person name="Kuwata A."/>
            <person name="Ogata H."/>
        </authorList>
    </citation>
    <scope>NUCLEOTIDE SEQUENCE [LARGE SCALE GENOMIC DNA]</scope>
    <source>
        <strain evidence="3">NIES 3700</strain>
    </source>
</reference>
<keyword evidence="3" id="KW-1185">Reference proteome</keyword>
<sequence length="141" mass="15568">MGREPSPAVAGFTFPVVCNATSATLLQTYWSSHPLPSFSPSPHPLLPLLSLYLPLLLSLSLLTCLVTTIIYFWKFTEWCDILLPGTAFVSPRKKGSLVVAGKRNRRTGSDHNFWVWSKTLSPSIGFVPTPTNPSKTIFAFD</sequence>
<dbReference type="EMBL" id="BRXW01000451">
    <property type="protein sequence ID" value="GMH56206.1"/>
    <property type="molecule type" value="Genomic_DNA"/>
</dbReference>
<evidence type="ECO:0000256" key="1">
    <source>
        <dbReference type="SAM" id="Phobius"/>
    </source>
</evidence>
<organism evidence="2 3">
    <name type="scientific">Triparma laevis f. longispina</name>
    <dbReference type="NCBI Taxonomy" id="1714387"/>
    <lineage>
        <taxon>Eukaryota</taxon>
        <taxon>Sar</taxon>
        <taxon>Stramenopiles</taxon>
        <taxon>Ochrophyta</taxon>
        <taxon>Bolidophyceae</taxon>
        <taxon>Parmales</taxon>
        <taxon>Triparmaceae</taxon>
        <taxon>Triparma</taxon>
    </lineage>
</organism>
<feature type="transmembrane region" description="Helical" evidence="1">
    <location>
        <begin position="12"/>
        <end position="31"/>
    </location>
</feature>
<comment type="caution">
    <text evidence="2">The sequence shown here is derived from an EMBL/GenBank/DDBJ whole genome shotgun (WGS) entry which is preliminary data.</text>
</comment>
<evidence type="ECO:0000313" key="3">
    <source>
        <dbReference type="Proteomes" id="UP001165122"/>
    </source>
</evidence>
<dbReference type="OrthoDB" id="10451905at2759"/>
<dbReference type="Proteomes" id="UP001165122">
    <property type="component" value="Unassembled WGS sequence"/>
</dbReference>
<proteinExistence type="predicted"/>
<dbReference type="AlphaFoldDB" id="A0A9W6ZPV9"/>
<accession>A0A9W6ZPV9</accession>